<dbReference type="InterPro" id="IPR000073">
    <property type="entry name" value="AB_hydrolase_1"/>
</dbReference>
<feature type="domain" description="AB hydrolase-1" evidence="1">
    <location>
        <begin position="21"/>
        <end position="264"/>
    </location>
</feature>
<dbReference type="Proteomes" id="UP000726105">
    <property type="component" value="Unassembled WGS sequence"/>
</dbReference>
<dbReference type="EMBL" id="JADJIB010000005">
    <property type="protein sequence ID" value="MBK7274252.1"/>
    <property type="molecule type" value="Genomic_DNA"/>
</dbReference>
<dbReference type="Pfam" id="PF00561">
    <property type="entry name" value="Abhydrolase_1"/>
    <property type="match status" value="1"/>
</dbReference>
<gene>
    <name evidence="2" type="ORF">IPI13_14160</name>
</gene>
<dbReference type="GO" id="GO:0016787">
    <property type="term" value="F:hydrolase activity"/>
    <property type="evidence" value="ECO:0007669"/>
    <property type="project" value="UniProtKB-KW"/>
</dbReference>
<dbReference type="Gene3D" id="3.40.50.1820">
    <property type="entry name" value="alpha/beta hydrolase"/>
    <property type="match status" value="1"/>
</dbReference>
<name>A0A935IXL7_9MICO</name>
<dbReference type="InterPro" id="IPR050266">
    <property type="entry name" value="AB_hydrolase_sf"/>
</dbReference>
<keyword evidence="2" id="KW-0378">Hydrolase</keyword>
<dbReference type="PANTHER" id="PTHR43798">
    <property type="entry name" value="MONOACYLGLYCEROL LIPASE"/>
    <property type="match status" value="1"/>
</dbReference>
<proteinExistence type="predicted"/>
<dbReference type="InterPro" id="IPR029058">
    <property type="entry name" value="AB_hydrolase_fold"/>
</dbReference>
<organism evidence="2 3">
    <name type="scientific">Candidatus Phosphoribacter hodrii</name>
    <dbReference type="NCBI Taxonomy" id="2953743"/>
    <lineage>
        <taxon>Bacteria</taxon>
        <taxon>Bacillati</taxon>
        <taxon>Actinomycetota</taxon>
        <taxon>Actinomycetes</taxon>
        <taxon>Micrococcales</taxon>
        <taxon>Dermatophilaceae</taxon>
        <taxon>Candidatus Phosphoribacter</taxon>
    </lineage>
</organism>
<comment type="caution">
    <text evidence="2">The sequence shown here is derived from an EMBL/GenBank/DDBJ whole genome shotgun (WGS) entry which is preliminary data.</text>
</comment>
<sequence length="285" mass="30363">MAYVEVDAGLIDYVDTGGDGPPIVLLHGVPMTPQTQWAHVLPHLRGHRVVMPTLPMGGHRRPMRPGTDLSQFGMAAILGQFLEAAALDEVVLVLNDWGGGQFLLTERLPGHERVGALALVACEAFDNFPPAPARALAAVAKVPGGIWLTVQAMRLRPVRQARSGYGGMSRRGIPDDVLREWFAPARADAGIRRDFAAFAAGAPSSAVLLAAAARLAEVALPTLVVWAAHDTMMPLAHGQRLADLLPRARLVVAGESATLVPFDEPELLAGLLIDLTNAVRHSGHR</sequence>
<dbReference type="SUPFAM" id="SSF53474">
    <property type="entry name" value="alpha/beta-Hydrolases"/>
    <property type="match status" value="1"/>
</dbReference>
<evidence type="ECO:0000313" key="3">
    <source>
        <dbReference type="Proteomes" id="UP000726105"/>
    </source>
</evidence>
<evidence type="ECO:0000259" key="1">
    <source>
        <dbReference type="Pfam" id="PF00561"/>
    </source>
</evidence>
<dbReference type="GO" id="GO:0016020">
    <property type="term" value="C:membrane"/>
    <property type="evidence" value="ECO:0007669"/>
    <property type="project" value="TreeGrafter"/>
</dbReference>
<dbReference type="AlphaFoldDB" id="A0A935IXL7"/>
<evidence type="ECO:0000313" key="2">
    <source>
        <dbReference type="EMBL" id="MBK7274252.1"/>
    </source>
</evidence>
<reference evidence="2 3" key="1">
    <citation type="submission" date="2020-10" db="EMBL/GenBank/DDBJ databases">
        <title>Connecting structure to function with the recovery of over 1000 high-quality activated sludge metagenome-assembled genomes encoding full-length rRNA genes using long-read sequencing.</title>
        <authorList>
            <person name="Singleton C.M."/>
            <person name="Petriglieri F."/>
            <person name="Kristensen J.M."/>
            <person name="Kirkegaard R.H."/>
            <person name="Michaelsen T.Y."/>
            <person name="Andersen M.H."/>
            <person name="Karst S.M."/>
            <person name="Dueholm M.S."/>
            <person name="Nielsen P.H."/>
            <person name="Albertsen M."/>
        </authorList>
    </citation>
    <scope>NUCLEOTIDE SEQUENCE [LARGE SCALE GENOMIC DNA]</scope>
    <source>
        <strain evidence="2">Ega_18-Q3-R5-49_MAXAC.001</strain>
    </source>
</reference>
<accession>A0A935IXL7</accession>
<protein>
    <submittedName>
        <fullName evidence="2">Alpha/beta hydrolase</fullName>
    </submittedName>
</protein>
<dbReference type="PANTHER" id="PTHR43798:SF33">
    <property type="entry name" value="HYDROLASE, PUTATIVE (AFU_ORTHOLOGUE AFUA_2G14860)-RELATED"/>
    <property type="match status" value="1"/>
</dbReference>